<dbReference type="AlphaFoldDB" id="A0A6F8ZFN6"/>
<dbReference type="KEGG" id="hfv:R50_1185"/>
<evidence type="ECO:0000313" key="2">
    <source>
        <dbReference type="EMBL" id="CAB1128691.1"/>
    </source>
</evidence>
<feature type="transmembrane region" description="Helical" evidence="1">
    <location>
        <begin position="69"/>
        <end position="90"/>
    </location>
</feature>
<evidence type="ECO:0000313" key="3">
    <source>
        <dbReference type="Proteomes" id="UP000503399"/>
    </source>
</evidence>
<dbReference type="Pfam" id="PF03862">
    <property type="entry name" value="SpoVAC_SpoVAEB"/>
    <property type="match status" value="1"/>
</dbReference>
<keyword evidence="1" id="KW-0472">Membrane</keyword>
<proteinExistence type="predicted"/>
<dbReference type="PANTHER" id="PTHR38450">
    <property type="entry name" value="STAGE V SPORULATION PROTEIN AC-RELATED"/>
    <property type="match status" value="1"/>
</dbReference>
<name>A0A6F8ZFN6_9FIRM</name>
<dbReference type="PANTHER" id="PTHR38450:SF1">
    <property type="entry name" value="STAGE V SPORULATION PROTEIN AC"/>
    <property type="match status" value="1"/>
</dbReference>
<dbReference type="Proteomes" id="UP000503399">
    <property type="component" value="Chromosome"/>
</dbReference>
<dbReference type="InterPro" id="IPR005562">
    <property type="entry name" value="SpoVA"/>
</dbReference>
<keyword evidence="3" id="KW-1185">Reference proteome</keyword>
<organism evidence="2 3">
    <name type="scientific">Candidatus Hydrogenisulfobacillus filiaventi</name>
    <dbReference type="NCBI Taxonomy" id="2707344"/>
    <lineage>
        <taxon>Bacteria</taxon>
        <taxon>Bacillati</taxon>
        <taxon>Bacillota</taxon>
        <taxon>Clostridia</taxon>
        <taxon>Eubacteriales</taxon>
        <taxon>Clostridiales Family XVII. Incertae Sedis</taxon>
        <taxon>Candidatus Hydrogenisulfobacillus</taxon>
    </lineage>
</organism>
<keyword evidence="1" id="KW-1133">Transmembrane helix</keyword>
<feature type="transmembrane region" description="Helical" evidence="1">
    <location>
        <begin position="135"/>
        <end position="158"/>
    </location>
</feature>
<sequence length="161" mass="17188">MAEGAPRDPAAPLRGLTREEYRRLVSRQQPKKPLVRNLWWAFAIGGTIAEVGQAILWGFTRLGLPQKEALSATAVVLVGLGALLTGLGWYDAITKLGGMGGSLPITGFANAMVAPAMEYRREGLVLGIGARLFTIAGPVLTYTLLAGFVVGFIGYFLAGWR</sequence>
<protein>
    <submittedName>
        <fullName evidence="2">Mechanosensitive channel stage V sporulation protein AC</fullName>
    </submittedName>
</protein>
<feature type="transmembrane region" description="Helical" evidence="1">
    <location>
        <begin position="38"/>
        <end position="57"/>
    </location>
</feature>
<keyword evidence="1" id="KW-0812">Transmembrane</keyword>
<dbReference type="EMBL" id="LR778114">
    <property type="protein sequence ID" value="CAB1128691.1"/>
    <property type="molecule type" value="Genomic_DNA"/>
</dbReference>
<gene>
    <name evidence="2" type="primary">spoVAC</name>
    <name evidence="2" type="ORF">R50_1185</name>
</gene>
<accession>A0A6F8ZFN6</accession>
<evidence type="ECO:0000256" key="1">
    <source>
        <dbReference type="SAM" id="Phobius"/>
    </source>
</evidence>
<feature type="transmembrane region" description="Helical" evidence="1">
    <location>
        <begin position="96"/>
        <end position="114"/>
    </location>
</feature>
<reference evidence="2 3" key="1">
    <citation type="submission" date="2020-02" db="EMBL/GenBank/DDBJ databases">
        <authorList>
            <person name="Hogendoorn C."/>
        </authorList>
    </citation>
    <scope>NUCLEOTIDE SEQUENCE [LARGE SCALE GENOMIC DNA]</scope>
    <source>
        <strain evidence="2">R501</strain>
    </source>
</reference>